<keyword evidence="9" id="KW-0735">Signal-anchor</keyword>
<dbReference type="Proteomes" id="UP000011087">
    <property type="component" value="Unassembled WGS sequence"/>
</dbReference>
<evidence type="ECO:0000313" key="18">
    <source>
        <dbReference type="EnsemblProtists" id="EKX48910"/>
    </source>
</evidence>
<keyword evidence="8" id="KW-0479">Metal-binding</keyword>
<evidence type="ECO:0000256" key="5">
    <source>
        <dbReference type="ARBA" id="ARBA00022676"/>
    </source>
</evidence>
<dbReference type="GO" id="GO:0000139">
    <property type="term" value="C:Golgi membrane"/>
    <property type="evidence" value="ECO:0007669"/>
    <property type="project" value="UniProtKB-SubCell"/>
</dbReference>
<comment type="pathway">
    <text evidence="3">Protein modification; protein glycosylation.</text>
</comment>
<keyword evidence="7" id="KW-0812">Transmembrane</keyword>
<dbReference type="PANTHER" id="PTHR10468">
    <property type="entry name" value="PROTEIN O-LINKED-MANNOSE BETA-1,2-N-ACETYLGLUCOSAMINYLTRANSFERASE 1/ALPHA-1,3-MANNOSYL-GLYCOPROTEIN 2-BETA-N-ACETYLGLUCOSAMINYLTRANSFERASE"/>
    <property type="match status" value="1"/>
</dbReference>
<evidence type="ECO:0000256" key="1">
    <source>
        <dbReference type="ARBA" id="ARBA00001936"/>
    </source>
</evidence>
<dbReference type="PaxDb" id="55529-EKX48910"/>
<feature type="non-terminal residue" evidence="17">
    <location>
        <position position="87"/>
    </location>
</feature>
<dbReference type="InterPro" id="IPR029044">
    <property type="entry name" value="Nucleotide-diphossugar_trans"/>
</dbReference>
<evidence type="ECO:0000256" key="13">
    <source>
        <dbReference type="ARBA" id="ARBA00023211"/>
    </source>
</evidence>
<comment type="catalytic activity">
    <reaction evidence="16">
        <text>N(4)-(alpha-D-Man-(1-&gt;3)-[alpha-D-Man-(1-&gt;3)-[alpha-D-Man-(1-&gt;6)]-alpha-D-Man-(1-&gt;6)]-beta-D-Man-(1-&gt;4)-beta-D-GlcNAc-(1-&gt;4)-beta-D-GlcNAc)-L-asparaginyl-[protein] (N-glucan mannose isomer 5A1,2) + UDP-N-acetyl-alpha-D-glucosamine = N(4)-{beta-D-GlcNAc-(1-&gt;2)-alpha-D-Man-(1-&gt;3)-[alpha-D-Man-(1-&gt;3)-[alpha-D-Man-(1-&gt;6)]-alpha-D-Man-(1-&gt;6)]-beta-D-Man-(1-&gt;4)-beta-D-GlcNAc-(1-&gt;4)-beta-D-GlcNAc}-L-asparaginyl-[protein] + UDP + H(+)</text>
        <dbReference type="Rhea" id="RHEA:11456"/>
        <dbReference type="Rhea" id="RHEA-COMP:14367"/>
        <dbReference type="Rhea" id="RHEA-COMP:14368"/>
        <dbReference type="ChEBI" id="CHEBI:15378"/>
        <dbReference type="ChEBI" id="CHEBI:57705"/>
        <dbReference type="ChEBI" id="CHEBI:58223"/>
        <dbReference type="ChEBI" id="CHEBI:59087"/>
        <dbReference type="ChEBI" id="CHEBI:60625"/>
        <dbReference type="EC" id="2.4.1.101"/>
    </reaction>
</comment>
<dbReference type="Pfam" id="PF03071">
    <property type="entry name" value="GNT-I"/>
    <property type="match status" value="1"/>
</dbReference>
<keyword evidence="10" id="KW-1133">Transmembrane helix</keyword>
<keyword evidence="6" id="KW-0808">Transferase</keyword>
<protein>
    <recommendedName>
        <fullName evidence="14">alpha-1,3-mannosyl-glycoprotein 2-beta-N-acetylglucosaminyltransferase</fullName>
        <ecNumber evidence="14">2.4.1.101</ecNumber>
    </recommendedName>
    <alternativeName>
        <fullName evidence="15">N-glycosyl-oligosaccharide-glycoprotein N-acetylglucosaminyltransferase I</fullName>
    </alternativeName>
</protein>
<dbReference type="HOGENOM" id="CLU_2490185_0_0_1"/>
<keyword evidence="19" id="KW-1185">Reference proteome</keyword>
<evidence type="ECO:0000313" key="17">
    <source>
        <dbReference type="EMBL" id="EKX48910.1"/>
    </source>
</evidence>
<dbReference type="PANTHER" id="PTHR10468:SF0">
    <property type="entry name" value="ALPHA-1,3-MANNOSYL-GLYCOPROTEIN 2-BETA-N-ACETYLGLUCOSAMINYLTRANSFERASE"/>
    <property type="match status" value="1"/>
</dbReference>
<keyword evidence="12" id="KW-0472">Membrane</keyword>
<reference evidence="18" key="3">
    <citation type="submission" date="2015-06" db="UniProtKB">
        <authorList>
            <consortium name="EnsemblProtists"/>
        </authorList>
    </citation>
    <scope>IDENTIFICATION</scope>
</reference>
<feature type="non-terminal residue" evidence="17">
    <location>
        <position position="1"/>
    </location>
</feature>
<evidence type="ECO:0000256" key="6">
    <source>
        <dbReference type="ARBA" id="ARBA00022679"/>
    </source>
</evidence>
<keyword evidence="5" id="KW-0328">Glycosyltransferase</keyword>
<dbReference type="KEGG" id="gtt:GUITHDRAFT_58711"/>
<evidence type="ECO:0000256" key="4">
    <source>
        <dbReference type="ARBA" id="ARBA00006492"/>
    </source>
</evidence>
<dbReference type="InterPro" id="IPR052261">
    <property type="entry name" value="Glycosyltransferase_13"/>
</dbReference>
<evidence type="ECO:0000256" key="12">
    <source>
        <dbReference type="ARBA" id="ARBA00023136"/>
    </source>
</evidence>
<dbReference type="EnsemblProtists" id="EKX48910">
    <property type="protein sequence ID" value="EKX48910"/>
    <property type="gene ID" value="GUITHDRAFT_58711"/>
</dbReference>
<evidence type="ECO:0000256" key="2">
    <source>
        <dbReference type="ARBA" id="ARBA00004323"/>
    </source>
</evidence>
<evidence type="ECO:0000256" key="15">
    <source>
        <dbReference type="ARBA" id="ARBA00041712"/>
    </source>
</evidence>
<comment type="similarity">
    <text evidence="4">Belongs to the glycosyltransferase 13 family.</text>
</comment>
<evidence type="ECO:0000256" key="14">
    <source>
        <dbReference type="ARBA" id="ARBA00038949"/>
    </source>
</evidence>
<comment type="subcellular location">
    <subcellularLocation>
        <location evidence="2">Golgi apparatus membrane</location>
        <topology evidence="2">Single-pass type II membrane protein</topology>
    </subcellularLocation>
</comment>
<dbReference type="EMBL" id="JH992984">
    <property type="protein sequence ID" value="EKX48910.1"/>
    <property type="molecule type" value="Genomic_DNA"/>
</dbReference>
<evidence type="ECO:0000256" key="11">
    <source>
        <dbReference type="ARBA" id="ARBA00023034"/>
    </source>
</evidence>
<gene>
    <name evidence="17" type="ORF">GUITHDRAFT_58711</name>
</gene>
<dbReference type="OrthoDB" id="440755at2759"/>
<sequence length="87" mass="10128">SIKHVLSLPKQYSDILVIGNSMKFAPDVLDFFYASAPLLQLDRSLWCVSAFNENGLSHFHWDEWRLLRDSFYSGVMSLMSRDAWKEV</sequence>
<name>L1JLD7_GUITC</name>
<dbReference type="GeneID" id="17305381"/>
<evidence type="ECO:0000256" key="16">
    <source>
        <dbReference type="ARBA" id="ARBA00049421"/>
    </source>
</evidence>
<dbReference type="RefSeq" id="XP_005835890.1">
    <property type="nucleotide sequence ID" value="XM_005835833.1"/>
</dbReference>
<keyword evidence="11" id="KW-0333">Golgi apparatus</keyword>
<evidence type="ECO:0000256" key="9">
    <source>
        <dbReference type="ARBA" id="ARBA00022968"/>
    </source>
</evidence>
<evidence type="ECO:0000256" key="8">
    <source>
        <dbReference type="ARBA" id="ARBA00022723"/>
    </source>
</evidence>
<proteinExistence type="inferred from homology"/>
<organism evidence="17">
    <name type="scientific">Guillardia theta (strain CCMP2712)</name>
    <name type="common">Cryptophyte</name>
    <dbReference type="NCBI Taxonomy" id="905079"/>
    <lineage>
        <taxon>Eukaryota</taxon>
        <taxon>Cryptophyceae</taxon>
        <taxon>Pyrenomonadales</taxon>
        <taxon>Geminigeraceae</taxon>
        <taxon>Guillardia</taxon>
    </lineage>
</organism>
<evidence type="ECO:0000256" key="3">
    <source>
        <dbReference type="ARBA" id="ARBA00004922"/>
    </source>
</evidence>
<dbReference type="EC" id="2.4.1.101" evidence="14"/>
<evidence type="ECO:0000256" key="10">
    <source>
        <dbReference type="ARBA" id="ARBA00022989"/>
    </source>
</evidence>
<dbReference type="GO" id="GO:0003827">
    <property type="term" value="F:alpha-1,3-mannosylglycoprotein 2-beta-N-acetylglucosaminyltransferase activity"/>
    <property type="evidence" value="ECO:0007669"/>
    <property type="project" value="UniProtKB-EC"/>
</dbReference>
<accession>L1JLD7</accession>
<dbReference type="UniPathway" id="UPA00378"/>
<evidence type="ECO:0000313" key="19">
    <source>
        <dbReference type="Proteomes" id="UP000011087"/>
    </source>
</evidence>
<keyword evidence="13" id="KW-0464">Manganese</keyword>
<reference evidence="19" key="2">
    <citation type="submission" date="2012-11" db="EMBL/GenBank/DDBJ databases">
        <authorList>
            <person name="Kuo A."/>
            <person name="Curtis B.A."/>
            <person name="Tanifuji G."/>
            <person name="Burki F."/>
            <person name="Gruber A."/>
            <person name="Irimia M."/>
            <person name="Maruyama S."/>
            <person name="Arias M.C."/>
            <person name="Ball S.G."/>
            <person name="Gile G.H."/>
            <person name="Hirakawa Y."/>
            <person name="Hopkins J.F."/>
            <person name="Rensing S.A."/>
            <person name="Schmutz J."/>
            <person name="Symeonidi A."/>
            <person name="Elias M."/>
            <person name="Eveleigh R.J."/>
            <person name="Herman E.K."/>
            <person name="Klute M.J."/>
            <person name="Nakayama T."/>
            <person name="Obornik M."/>
            <person name="Reyes-Prieto A."/>
            <person name="Armbrust E.V."/>
            <person name="Aves S.J."/>
            <person name="Beiko R.G."/>
            <person name="Coutinho P."/>
            <person name="Dacks J.B."/>
            <person name="Durnford D.G."/>
            <person name="Fast N.M."/>
            <person name="Green B.R."/>
            <person name="Grisdale C."/>
            <person name="Hempe F."/>
            <person name="Henrissat B."/>
            <person name="Hoppner M.P."/>
            <person name="Ishida K.-I."/>
            <person name="Kim E."/>
            <person name="Koreny L."/>
            <person name="Kroth P.G."/>
            <person name="Liu Y."/>
            <person name="Malik S.-B."/>
            <person name="Maier U.G."/>
            <person name="McRose D."/>
            <person name="Mock T."/>
            <person name="Neilson J.A."/>
            <person name="Onodera N.T."/>
            <person name="Poole A.M."/>
            <person name="Pritham E.J."/>
            <person name="Richards T.A."/>
            <person name="Rocap G."/>
            <person name="Roy S.W."/>
            <person name="Sarai C."/>
            <person name="Schaack S."/>
            <person name="Shirato S."/>
            <person name="Slamovits C.H."/>
            <person name="Spencer D.F."/>
            <person name="Suzuki S."/>
            <person name="Worden A.Z."/>
            <person name="Zauner S."/>
            <person name="Barry K."/>
            <person name="Bell C."/>
            <person name="Bharti A.K."/>
            <person name="Crow J.A."/>
            <person name="Grimwood J."/>
            <person name="Kramer R."/>
            <person name="Lindquist E."/>
            <person name="Lucas S."/>
            <person name="Salamov A."/>
            <person name="McFadden G.I."/>
            <person name="Lane C.E."/>
            <person name="Keeling P.J."/>
            <person name="Gray M.W."/>
            <person name="Grigoriev I.V."/>
            <person name="Archibald J.M."/>
        </authorList>
    </citation>
    <scope>NUCLEOTIDE SEQUENCE</scope>
    <source>
        <strain evidence="19">CCMP2712</strain>
    </source>
</reference>
<dbReference type="AlphaFoldDB" id="L1JLD7"/>
<dbReference type="GO" id="GO:0046872">
    <property type="term" value="F:metal ion binding"/>
    <property type="evidence" value="ECO:0007669"/>
    <property type="project" value="UniProtKB-KW"/>
</dbReference>
<dbReference type="Gene3D" id="3.90.550.10">
    <property type="entry name" value="Spore Coat Polysaccharide Biosynthesis Protein SpsA, Chain A"/>
    <property type="match status" value="1"/>
</dbReference>
<reference evidence="17 19" key="1">
    <citation type="journal article" date="2012" name="Nature">
        <title>Algal genomes reveal evolutionary mosaicism and the fate of nucleomorphs.</title>
        <authorList>
            <consortium name="DOE Joint Genome Institute"/>
            <person name="Curtis B.A."/>
            <person name="Tanifuji G."/>
            <person name="Burki F."/>
            <person name="Gruber A."/>
            <person name="Irimia M."/>
            <person name="Maruyama S."/>
            <person name="Arias M.C."/>
            <person name="Ball S.G."/>
            <person name="Gile G.H."/>
            <person name="Hirakawa Y."/>
            <person name="Hopkins J.F."/>
            <person name="Kuo A."/>
            <person name="Rensing S.A."/>
            <person name="Schmutz J."/>
            <person name="Symeonidi A."/>
            <person name="Elias M."/>
            <person name="Eveleigh R.J."/>
            <person name="Herman E.K."/>
            <person name="Klute M.J."/>
            <person name="Nakayama T."/>
            <person name="Obornik M."/>
            <person name="Reyes-Prieto A."/>
            <person name="Armbrust E.V."/>
            <person name="Aves S.J."/>
            <person name="Beiko R.G."/>
            <person name="Coutinho P."/>
            <person name="Dacks J.B."/>
            <person name="Durnford D.G."/>
            <person name="Fast N.M."/>
            <person name="Green B.R."/>
            <person name="Grisdale C.J."/>
            <person name="Hempel F."/>
            <person name="Henrissat B."/>
            <person name="Hoppner M.P."/>
            <person name="Ishida K."/>
            <person name="Kim E."/>
            <person name="Koreny L."/>
            <person name="Kroth P.G."/>
            <person name="Liu Y."/>
            <person name="Malik S.B."/>
            <person name="Maier U.G."/>
            <person name="McRose D."/>
            <person name="Mock T."/>
            <person name="Neilson J.A."/>
            <person name="Onodera N.T."/>
            <person name="Poole A.M."/>
            <person name="Pritham E.J."/>
            <person name="Richards T.A."/>
            <person name="Rocap G."/>
            <person name="Roy S.W."/>
            <person name="Sarai C."/>
            <person name="Schaack S."/>
            <person name="Shirato S."/>
            <person name="Slamovits C.H."/>
            <person name="Spencer D.F."/>
            <person name="Suzuki S."/>
            <person name="Worden A.Z."/>
            <person name="Zauner S."/>
            <person name="Barry K."/>
            <person name="Bell C."/>
            <person name="Bharti A.K."/>
            <person name="Crow J.A."/>
            <person name="Grimwood J."/>
            <person name="Kramer R."/>
            <person name="Lindquist E."/>
            <person name="Lucas S."/>
            <person name="Salamov A."/>
            <person name="McFadden G.I."/>
            <person name="Lane C.E."/>
            <person name="Keeling P.J."/>
            <person name="Gray M.W."/>
            <person name="Grigoriev I.V."/>
            <person name="Archibald J.M."/>
        </authorList>
    </citation>
    <scope>NUCLEOTIDE SEQUENCE</scope>
    <source>
        <strain evidence="17 19">CCMP2712</strain>
    </source>
</reference>
<comment type="cofactor">
    <cofactor evidence="1">
        <name>Mn(2+)</name>
        <dbReference type="ChEBI" id="CHEBI:29035"/>
    </cofactor>
</comment>
<dbReference type="InterPro" id="IPR004139">
    <property type="entry name" value="Glyco_trans_13"/>
</dbReference>
<evidence type="ECO:0000256" key="7">
    <source>
        <dbReference type="ARBA" id="ARBA00022692"/>
    </source>
</evidence>